<evidence type="ECO:0000313" key="4">
    <source>
        <dbReference type="Proteomes" id="UP000580856"/>
    </source>
</evidence>
<sequence>MPIYEYRCTECEQIFEEWQRDFDSHEVPCPVCGAKSQRLISNTSFVLKGSGWYVTDYCKGGSHGSAKSDVASGTTTSSNPPKKEAASSKAENSSPQA</sequence>
<dbReference type="SMART" id="SM00834">
    <property type="entry name" value="CxxC_CXXC_SSSS"/>
    <property type="match status" value="1"/>
</dbReference>
<gene>
    <name evidence="3" type="ORF">GGQ74_001719</name>
</gene>
<proteinExistence type="predicted"/>
<evidence type="ECO:0000256" key="1">
    <source>
        <dbReference type="SAM" id="MobiDB-lite"/>
    </source>
</evidence>
<dbReference type="Proteomes" id="UP000580856">
    <property type="component" value="Unassembled WGS sequence"/>
</dbReference>
<dbReference type="PANTHER" id="PTHR34404:SF2">
    <property type="entry name" value="CONSERVED SERINE RICH PROTEIN"/>
    <property type="match status" value="1"/>
</dbReference>
<dbReference type="PANTHER" id="PTHR34404">
    <property type="entry name" value="REGULATORY PROTEIN, FMDB FAMILY"/>
    <property type="match status" value="1"/>
</dbReference>
<dbReference type="AlphaFoldDB" id="A0A846QGW0"/>
<feature type="compositionally biased region" description="Low complexity" evidence="1">
    <location>
        <begin position="87"/>
        <end position="97"/>
    </location>
</feature>
<accession>A0A846QGW0</accession>
<keyword evidence="4" id="KW-1185">Reference proteome</keyword>
<feature type="domain" description="Putative regulatory protein FmdB zinc ribbon" evidence="2">
    <location>
        <begin position="1"/>
        <end position="41"/>
    </location>
</feature>
<comment type="caution">
    <text evidence="3">The sequence shown here is derived from an EMBL/GenBank/DDBJ whole genome shotgun (WGS) entry which is preliminary data.</text>
</comment>
<dbReference type="RefSeq" id="WP_167941144.1">
    <property type="nucleotide sequence ID" value="NZ_JAATJA010000002.1"/>
</dbReference>
<dbReference type="EMBL" id="JAATJA010000002">
    <property type="protein sequence ID" value="NJB68046.1"/>
    <property type="molecule type" value="Genomic_DNA"/>
</dbReference>
<protein>
    <submittedName>
        <fullName evidence="3">Putative FmdB family regulatory protein</fullName>
    </submittedName>
</protein>
<dbReference type="SUPFAM" id="SSF57802">
    <property type="entry name" value="Rubredoxin-like"/>
    <property type="match status" value="1"/>
</dbReference>
<evidence type="ECO:0000259" key="2">
    <source>
        <dbReference type="SMART" id="SM00834"/>
    </source>
</evidence>
<dbReference type="InterPro" id="IPR013429">
    <property type="entry name" value="Regulatory_FmdB_Zinc_ribbon"/>
</dbReference>
<organism evidence="3 4">
    <name type="scientific">Desulfobaculum xiamenense</name>
    <dbReference type="NCBI Taxonomy" id="995050"/>
    <lineage>
        <taxon>Bacteria</taxon>
        <taxon>Pseudomonadati</taxon>
        <taxon>Thermodesulfobacteriota</taxon>
        <taxon>Desulfovibrionia</taxon>
        <taxon>Desulfovibrionales</taxon>
        <taxon>Desulfovibrionaceae</taxon>
        <taxon>Desulfobaculum</taxon>
    </lineage>
</organism>
<feature type="region of interest" description="Disordered" evidence="1">
    <location>
        <begin position="62"/>
        <end position="97"/>
    </location>
</feature>
<dbReference type="Pfam" id="PF09723">
    <property type="entry name" value="Zn_ribbon_8"/>
    <property type="match status" value="1"/>
</dbReference>
<evidence type="ECO:0000313" key="3">
    <source>
        <dbReference type="EMBL" id="NJB68046.1"/>
    </source>
</evidence>
<dbReference type="NCBIfam" id="TIGR02605">
    <property type="entry name" value="CxxC_CxxC_SSSS"/>
    <property type="match status" value="1"/>
</dbReference>
<name>A0A846QGW0_9BACT</name>
<reference evidence="3 4" key="1">
    <citation type="submission" date="2020-03" db="EMBL/GenBank/DDBJ databases">
        <title>Genomic Encyclopedia of Type Strains, Phase IV (KMG-IV): sequencing the most valuable type-strain genomes for metagenomic binning, comparative biology and taxonomic classification.</title>
        <authorList>
            <person name="Goeker M."/>
        </authorList>
    </citation>
    <scope>NUCLEOTIDE SEQUENCE [LARGE SCALE GENOMIC DNA]</scope>
    <source>
        <strain evidence="3 4">DSM 24233</strain>
    </source>
</reference>